<feature type="region of interest" description="Disordered" evidence="1">
    <location>
        <begin position="175"/>
        <end position="222"/>
    </location>
</feature>
<name>A0A2N5TD12_9BASI</name>
<evidence type="ECO:0000256" key="1">
    <source>
        <dbReference type="SAM" id="MobiDB-lite"/>
    </source>
</evidence>
<accession>A0A2N5TD12</accession>
<feature type="compositionally biased region" description="Pro residues" evidence="1">
    <location>
        <begin position="133"/>
        <end position="142"/>
    </location>
</feature>
<dbReference type="Proteomes" id="UP000235388">
    <property type="component" value="Unassembled WGS sequence"/>
</dbReference>
<evidence type="ECO:0000313" key="2">
    <source>
        <dbReference type="EMBL" id="PLW23397.1"/>
    </source>
</evidence>
<evidence type="ECO:0000313" key="4">
    <source>
        <dbReference type="EMBL" id="PLW43983.1"/>
    </source>
</evidence>
<dbReference type="EMBL" id="PGCJ01000141">
    <property type="protein sequence ID" value="PLW43983.1"/>
    <property type="molecule type" value="Genomic_DNA"/>
</dbReference>
<organism evidence="2 6">
    <name type="scientific">Puccinia coronata f. sp. avenae</name>
    <dbReference type="NCBI Taxonomy" id="200324"/>
    <lineage>
        <taxon>Eukaryota</taxon>
        <taxon>Fungi</taxon>
        <taxon>Dikarya</taxon>
        <taxon>Basidiomycota</taxon>
        <taxon>Pucciniomycotina</taxon>
        <taxon>Pucciniomycetes</taxon>
        <taxon>Pucciniales</taxon>
        <taxon>Pucciniaceae</taxon>
        <taxon>Puccinia</taxon>
    </lineage>
</organism>
<evidence type="ECO:0000313" key="6">
    <source>
        <dbReference type="Proteomes" id="UP000235392"/>
    </source>
</evidence>
<dbReference type="EMBL" id="PGCI01000635">
    <property type="protein sequence ID" value="PLW23397.1"/>
    <property type="molecule type" value="Genomic_DNA"/>
</dbReference>
<gene>
    <name evidence="4" type="ORF">PCANC_08550</name>
    <name evidence="3" type="ORF">PCASD_09793</name>
    <name evidence="2" type="ORF">PCASD_11885</name>
</gene>
<reference evidence="5 6" key="1">
    <citation type="submission" date="2017-11" db="EMBL/GenBank/DDBJ databases">
        <title>De novo assembly and phasing of dikaryotic genomes from two isolates of Puccinia coronata f. sp. avenae, the causal agent of oat crown rust.</title>
        <authorList>
            <person name="Miller M.E."/>
            <person name="Zhang Y."/>
            <person name="Omidvar V."/>
            <person name="Sperschneider J."/>
            <person name="Schwessinger B."/>
            <person name="Raley C."/>
            <person name="Palmer J.M."/>
            <person name="Garnica D."/>
            <person name="Upadhyaya N."/>
            <person name="Rathjen J."/>
            <person name="Taylor J.M."/>
            <person name="Park R.F."/>
            <person name="Dodds P.N."/>
            <person name="Hirsch C.D."/>
            <person name="Kianian S.F."/>
            <person name="Figueroa M."/>
        </authorList>
    </citation>
    <scope>NUCLEOTIDE SEQUENCE [LARGE SCALE GENOMIC DNA]</scope>
    <source>
        <strain evidence="4">12NC29</strain>
        <strain evidence="2">12SD80</strain>
    </source>
</reference>
<feature type="region of interest" description="Disordered" evidence="1">
    <location>
        <begin position="76"/>
        <end position="160"/>
    </location>
</feature>
<evidence type="ECO:0000313" key="5">
    <source>
        <dbReference type="Proteomes" id="UP000235388"/>
    </source>
</evidence>
<evidence type="ECO:0000313" key="3">
    <source>
        <dbReference type="EMBL" id="PLW34505.1"/>
    </source>
</evidence>
<proteinExistence type="predicted"/>
<feature type="compositionally biased region" description="Low complexity" evidence="1">
    <location>
        <begin position="143"/>
        <end position="153"/>
    </location>
</feature>
<keyword evidence="5" id="KW-1185">Reference proteome</keyword>
<dbReference type="Proteomes" id="UP000235392">
    <property type="component" value="Unassembled WGS sequence"/>
</dbReference>
<sequence length="222" mass="24516">MDDNYDTLPVYEGMDPLTADTIAFLLATDTYVDDDYEYHPEQPWDNEEESHGTEQAYQGMDQETLDIIACLSDVPQYDDSEFPPEASGSLLPVASGSLFPEASDSRDHTPPSPTSAGTDEPEAGPSQIAPVVPEEPNPPPNGDAPQAAPAAPARRSRKRKRDLFLIPKALEIYWPFEDSKNLPPNGHERHPRNWTLIVQQLPPPTQGRGTPSRAKGEDEQSR</sequence>
<protein>
    <submittedName>
        <fullName evidence="2">Uncharacterized protein</fullName>
    </submittedName>
</protein>
<comment type="caution">
    <text evidence="2">The sequence shown here is derived from an EMBL/GenBank/DDBJ whole genome shotgun (WGS) entry which is preliminary data.</text>
</comment>
<dbReference type="AlphaFoldDB" id="A0A2N5TD12"/>
<dbReference type="EMBL" id="PGCI01000196">
    <property type="protein sequence ID" value="PLW34505.1"/>
    <property type="molecule type" value="Genomic_DNA"/>
</dbReference>